<gene>
    <name evidence="1" type="ORF">A3C28_04475</name>
</gene>
<dbReference type="EMBL" id="MFZP01000006">
    <property type="protein sequence ID" value="OGK28421.1"/>
    <property type="molecule type" value="Genomic_DNA"/>
</dbReference>
<protein>
    <recommendedName>
        <fullName evidence="3">Nucleotidyl transferase AbiEii/AbiGii toxin family protein</fullName>
    </recommendedName>
</protein>
<proteinExistence type="predicted"/>
<accession>A0A1F7HAT0</accession>
<dbReference type="Gene3D" id="3.10.450.620">
    <property type="entry name" value="JHP933, nucleotidyltransferase-like core domain"/>
    <property type="match status" value="1"/>
</dbReference>
<dbReference type="InterPro" id="IPR014942">
    <property type="entry name" value="AbiEii"/>
</dbReference>
<dbReference type="STRING" id="1802040.A3C28_04475"/>
<comment type="caution">
    <text evidence="1">The sequence shown here is derived from an EMBL/GenBank/DDBJ whole genome shotgun (WGS) entry which is preliminary data.</text>
</comment>
<evidence type="ECO:0000313" key="2">
    <source>
        <dbReference type="Proteomes" id="UP000178597"/>
    </source>
</evidence>
<dbReference type="Proteomes" id="UP000178597">
    <property type="component" value="Unassembled WGS sequence"/>
</dbReference>
<dbReference type="AlphaFoldDB" id="A0A1F7HAT0"/>
<reference evidence="1 2" key="1">
    <citation type="journal article" date="2016" name="Nat. Commun.">
        <title>Thousands of microbial genomes shed light on interconnected biogeochemical processes in an aquifer system.</title>
        <authorList>
            <person name="Anantharaman K."/>
            <person name="Brown C.T."/>
            <person name="Hug L.A."/>
            <person name="Sharon I."/>
            <person name="Castelle C.J."/>
            <person name="Probst A.J."/>
            <person name="Thomas B.C."/>
            <person name="Singh A."/>
            <person name="Wilkins M.J."/>
            <person name="Karaoz U."/>
            <person name="Brodie E.L."/>
            <person name="Williams K.H."/>
            <person name="Hubbard S.S."/>
            <person name="Banfield J.F."/>
        </authorList>
    </citation>
    <scope>NUCLEOTIDE SEQUENCE [LARGE SCALE GENOMIC DNA]</scope>
</reference>
<dbReference type="Pfam" id="PF08843">
    <property type="entry name" value="AbiEii"/>
    <property type="match status" value="1"/>
</dbReference>
<evidence type="ECO:0000313" key="1">
    <source>
        <dbReference type="EMBL" id="OGK28421.1"/>
    </source>
</evidence>
<organism evidence="1 2">
    <name type="scientific">Candidatus Roizmanbacteria bacterium RIFCSPHIGHO2_02_FULL_39_9</name>
    <dbReference type="NCBI Taxonomy" id="1802040"/>
    <lineage>
        <taxon>Bacteria</taxon>
        <taxon>Candidatus Roizmaniibacteriota</taxon>
    </lineage>
</organism>
<name>A0A1F7HAT0_9BACT</name>
<sequence length="274" mass="32567">MIIDNLKLVVERNKEKNPLYLRNLLKEQLQYYVLSFVYNSIYAERFLFKGGTCLRFCFDLPRLSEDLDFDVEDFENLSFEQFLSDLKNYFEKTLYYSNLEITISGVNKIIYLKFPILESLGFPANPARPTENILHLRIDLARVRGSGFIKELSLKSTYDFSFLIRRYALSDLYVGKLAAIIKREKWEGEEKVARFKGRDFFDIWWLKEKNITRNNKYLSSLTKISSEKEIKKLINTKMQEAVRKKNELKADLLPFFENPLFVENFVNNLESLRF</sequence>
<evidence type="ECO:0008006" key="3">
    <source>
        <dbReference type="Google" id="ProtNLM"/>
    </source>
</evidence>